<reference evidence="7 8" key="1">
    <citation type="submission" date="2018-07" db="EMBL/GenBank/DDBJ databases">
        <title>Genomic Encyclopedia of Type Strains, Phase IV (KMG-IV): sequencing the most valuable type-strain genomes for metagenomic binning, comparative biology and taxonomic classification.</title>
        <authorList>
            <person name="Goeker M."/>
        </authorList>
    </citation>
    <scope>NUCLEOTIDE SEQUENCE [LARGE SCALE GENOMIC DNA]</scope>
    <source>
        <strain evidence="7 8">DSM 26725</strain>
    </source>
</reference>
<keyword evidence="2" id="KW-0547">Nucleotide-binding</keyword>
<keyword evidence="3" id="KW-0067">ATP-binding</keyword>
<dbReference type="EMBL" id="QRDP01000004">
    <property type="protein sequence ID" value="RED15806.1"/>
    <property type="molecule type" value="Genomic_DNA"/>
</dbReference>
<dbReference type="GO" id="GO:0015627">
    <property type="term" value="C:type II protein secretion system complex"/>
    <property type="evidence" value="ECO:0007669"/>
    <property type="project" value="TreeGrafter"/>
</dbReference>
<evidence type="ECO:0000256" key="1">
    <source>
        <dbReference type="ARBA" id="ARBA00006611"/>
    </source>
</evidence>
<dbReference type="FunFam" id="3.30.450.90:FF:000001">
    <property type="entry name" value="Type II secretion system ATPase GspE"/>
    <property type="match status" value="1"/>
</dbReference>
<dbReference type="InterPro" id="IPR054757">
    <property type="entry name" value="GSPE_N1E"/>
</dbReference>
<gene>
    <name evidence="7" type="ORF">DFR46_0813</name>
</gene>
<dbReference type="PROSITE" id="PS00662">
    <property type="entry name" value="T2SP_E"/>
    <property type="match status" value="1"/>
</dbReference>
<dbReference type="SUPFAM" id="SSF52540">
    <property type="entry name" value="P-loop containing nucleoside triphosphate hydrolases"/>
    <property type="match status" value="1"/>
</dbReference>
<dbReference type="CDD" id="cd01129">
    <property type="entry name" value="PulE-GspE-like"/>
    <property type="match status" value="1"/>
</dbReference>
<dbReference type="SUPFAM" id="SSF160246">
    <property type="entry name" value="EspE N-terminal domain-like"/>
    <property type="match status" value="1"/>
</dbReference>
<dbReference type="Gene3D" id="3.30.450.90">
    <property type="match status" value="1"/>
</dbReference>
<accession>A0A3D9FFC8</accession>
<dbReference type="GO" id="GO:0016887">
    <property type="term" value="F:ATP hydrolysis activity"/>
    <property type="evidence" value="ECO:0007669"/>
    <property type="project" value="TreeGrafter"/>
</dbReference>
<name>A0A3D9FFC8_9SPHN</name>
<protein>
    <recommendedName>
        <fullName evidence="4">General secretion pathway protein E</fullName>
    </recommendedName>
</protein>
<comment type="similarity">
    <text evidence="1">Belongs to the GSP E family.</text>
</comment>
<dbReference type="InterPro" id="IPR037257">
    <property type="entry name" value="T2SS_E_N_sf"/>
</dbReference>
<evidence type="ECO:0000256" key="3">
    <source>
        <dbReference type="ARBA" id="ARBA00022840"/>
    </source>
</evidence>
<evidence type="ECO:0000259" key="6">
    <source>
        <dbReference type="PROSITE" id="PS00662"/>
    </source>
</evidence>
<sequence>MVSIRRGDEVPPDDLAGAPAVTLDDGSDPMPIQELAANIPYGFARKFGVALLEQAAEDPRFRVALREGDDPQALLEVRRFLSRPFDVELVPPERFDSILSERYAVDGQAAADAASGIGDLDMLASDIPTAEDLLDSADDAPAIRLINGIIADAARQGVSDIHIEPYDTGLVIRMRMDGVLRETLRMPPHAASTIVSRIKVMARLDIAERRIPQDGRIALTLGGKLLDVRVSTLPSRAGERVVLRILDKDNAGIDLEQLGMPERVDAVFRQALAEPNGIILVTGPTGSGKTTSLYGGLRLLNDGSRNILTVEDPVEYAIEGVGQTQVNPKVGLDFATGLRAILRQDPDVVMVGEIRDRETAEIAVQASLTGHLVLSTVHTNDAVGAITRMRDMRIEPFLLASTLRAVVAQRLVRKLCTNCREQVQSSNAVAALLGFDAGTPIFEARGCDECNHSGYKGRIGVFEIIRIDDDIRRMINAGGDESQIARHAYLHAPNLGSAARALVRDGVTTAEEAVRISRLEEPEPVAGSVDA</sequence>
<dbReference type="Gene3D" id="3.40.50.300">
    <property type="entry name" value="P-loop containing nucleotide triphosphate hydrolases"/>
    <property type="match status" value="1"/>
</dbReference>
<dbReference type="Pfam" id="PF22341">
    <property type="entry name" value="GSPE_N1E"/>
    <property type="match status" value="1"/>
</dbReference>
<dbReference type="Gene3D" id="3.30.300.160">
    <property type="entry name" value="Type II secretion system, protein E, N-terminal domain"/>
    <property type="match status" value="1"/>
</dbReference>
<dbReference type="GO" id="GO:0005524">
    <property type="term" value="F:ATP binding"/>
    <property type="evidence" value="ECO:0007669"/>
    <property type="project" value="UniProtKB-KW"/>
</dbReference>
<evidence type="ECO:0000313" key="8">
    <source>
        <dbReference type="Proteomes" id="UP000256310"/>
    </source>
</evidence>
<dbReference type="PANTHER" id="PTHR30258">
    <property type="entry name" value="TYPE II SECRETION SYSTEM PROTEIN GSPE-RELATED"/>
    <property type="match status" value="1"/>
</dbReference>
<dbReference type="GO" id="GO:0015628">
    <property type="term" value="P:protein secretion by the type II secretion system"/>
    <property type="evidence" value="ECO:0007669"/>
    <property type="project" value="TreeGrafter"/>
</dbReference>
<comment type="caution">
    <text evidence="7">The sequence shown here is derived from an EMBL/GenBank/DDBJ whole genome shotgun (WGS) entry which is preliminary data.</text>
</comment>
<dbReference type="GO" id="GO:0005886">
    <property type="term" value="C:plasma membrane"/>
    <property type="evidence" value="ECO:0007669"/>
    <property type="project" value="TreeGrafter"/>
</dbReference>
<dbReference type="Proteomes" id="UP000256310">
    <property type="component" value="Unassembled WGS sequence"/>
</dbReference>
<dbReference type="PANTHER" id="PTHR30258:SF27">
    <property type="entry name" value="BACTERIOPHAGE ADSORPTION PROTEIN B-RELATED"/>
    <property type="match status" value="1"/>
</dbReference>
<feature type="region of interest" description="Disordered" evidence="5">
    <location>
        <begin position="1"/>
        <end position="27"/>
    </location>
</feature>
<evidence type="ECO:0000256" key="4">
    <source>
        <dbReference type="ARBA" id="ARBA00047206"/>
    </source>
</evidence>
<dbReference type="AlphaFoldDB" id="A0A3D9FFC8"/>
<dbReference type="InterPro" id="IPR027417">
    <property type="entry name" value="P-loop_NTPase"/>
</dbReference>
<organism evidence="7 8">
    <name type="scientific">Parasphingopyxis lamellibrachiae</name>
    <dbReference type="NCBI Taxonomy" id="680125"/>
    <lineage>
        <taxon>Bacteria</taxon>
        <taxon>Pseudomonadati</taxon>
        <taxon>Pseudomonadota</taxon>
        <taxon>Alphaproteobacteria</taxon>
        <taxon>Sphingomonadales</taxon>
        <taxon>Sphingomonadaceae</taxon>
        <taxon>Parasphingopyxis</taxon>
    </lineage>
</organism>
<keyword evidence="8" id="KW-1185">Reference proteome</keyword>
<dbReference type="Pfam" id="PF00437">
    <property type="entry name" value="T2SSE"/>
    <property type="match status" value="1"/>
</dbReference>
<evidence type="ECO:0000256" key="2">
    <source>
        <dbReference type="ARBA" id="ARBA00022741"/>
    </source>
</evidence>
<dbReference type="FunFam" id="3.40.50.300:FF:000398">
    <property type="entry name" value="Type IV pilus assembly ATPase PilB"/>
    <property type="match status" value="1"/>
</dbReference>
<evidence type="ECO:0000313" key="7">
    <source>
        <dbReference type="EMBL" id="RED15806.1"/>
    </source>
</evidence>
<dbReference type="InterPro" id="IPR001482">
    <property type="entry name" value="T2SS/T4SS_dom"/>
</dbReference>
<proteinExistence type="inferred from homology"/>
<evidence type="ECO:0000256" key="5">
    <source>
        <dbReference type="SAM" id="MobiDB-lite"/>
    </source>
</evidence>
<feature type="domain" description="Bacterial type II secretion system protein E" evidence="6">
    <location>
        <begin position="342"/>
        <end position="356"/>
    </location>
</feature>